<protein>
    <submittedName>
        <fullName evidence="2">Short-chain dehydrogenase</fullName>
    </submittedName>
</protein>
<dbReference type="Proteomes" id="UP000547976">
    <property type="component" value="Unassembled WGS sequence"/>
</dbReference>
<gene>
    <name evidence="2" type="ORF">FSUBG_4784</name>
</gene>
<evidence type="ECO:0000313" key="2">
    <source>
        <dbReference type="EMBL" id="KAF5608248.1"/>
    </source>
</evidence>
<keyword evidence="1" id="KW-0812">Transmembrane</keyword>
<organism evidence="2 3">
    <name type="scientific">Gibberella subglutinans</name>
    <name type="common">Fusarium subglutinans</name>
    <dbReference type="NCBI Taxonomy" id="42677"/>
    <lineage>
        <taxon>Eukaryota</taxon>
        <taxon>Fungi</taxon>
        <taxon>Dikarya</taxon>
        <taxon>Ascomycota</taxon>
        <taxon>Pezizomycotina</taxon>
        <taxon>Sordariomycetes</taxon>
        <taxon>Hypocreomycetidae</taxon>
        <taxon>Hypocreales</taxon>
        <taxon>Nectriaceae</taxon>
        <taxon>Fusarium</taxon>
        <taxon>Fusarium fujikuroi species complex</taxon>
    </lineage>
</organism>
<accession>A0A8H5Q4X8</accession>
<evidence type="ECO:0000256" key="1">
    <source>
        <dbReference type="SAM" id="Phobius"/>
    </source>
</evidence>
<feature type="transmembrane region" description="Helical" evidence="1">
    <location>
        <begin position="69"/>
        <end position="88"/>
    </location>
</feature>
<name>A0A8H5Q4X8_GIBSU</name>
<evidence type="ECO:0000313" key="3">
    <source>
        <dbReference type="Proteomes" id="UP000547976"/>
    </source>
</evidence>
<dbReference type="EMBL" id="JAAOAV010000043">
    <property type="protein sequence ID" value="KAF5608248.1"/>
    <property type="molecule type" value="Genomic_DNA"/>
</dbReference>
<dbReference type="GeneID" id="59317527"/>
<keyword evidence="3" id="KW-1185">Reference proteome</keyword>
<comment type="caution">
    <text evidence="2">The sequence shown here is derived from an EMBL/GenBank/DDBJ whole genome shotgun (WGS) entry which is preliminary data.</text>
</comment>
<dbReference type="RefSeq" id="XP_036539706.1">
    <property type="nucleotide sequence ID" value="XM_036682809.1"/>
</dbReference>
<sequence>MVDIESHMPLKASDRLLSVPTYPHTSPINTSSDSIPLNTLSTGSSLSRENLVNPVSKPRRFTIPYQNKLQILSVAVHVLAVAITIVIVQFRLREIYWFDQTAKLDLLGMEIKAESNTSALQFAAKIHEALIQVP</sequence>
<keyword evidence="1" id="KW-0472">Membrane</keyword>
<keyword evidence="1" id="KW-1133">Transmembrane helix</keyword>
<dbReference type="AlphaFoldDB" id="A0A8H5Q4X8"/>
<proteinExistence type="predicted"/>
<reference evidence="2 3" key="1">
    <citation type="submission" date="2020-05" db="EMBL/GenBank/DDBJ databases">
        <title>Identification and distribution of gene clusters putatively required for synthesis of sphingolipid metabolism inhibitors in phylogenetically diverse species of the filamentous fungus Fusarium.</title>
        <authorList>
            <person name="Kim H.-S."/>
            <person name="Busman M."/>
            <person name="Brown D.W."/>
            <person name="Divon H."/>
            <person name="Uhlig S."/>
            <person name="Proctor R.H."/>
        </authorList>
    </citation>
    <scope>NUCLEOTIDE SEQUENCE [LARGE SCALE GENOMIC DNA]</scope>
    <source>
        <strain evidence="2 3">NRRL 66333</strain>
    </source>
</reference>